<dbReference type="RefSeq" id="WP_203364977.1">
    <property type="nucleotide sequence ID" value="NZ_WSFT01000009.1"/>
</dbReference>
<dbReference type="Proteomes" id="UP000724672">
    <property type="component" value="Unassembled WGS sequence"/>
</dbReference>
<dbReference type="EMBL" id="WSFT01000009">
    <property type="protein sequence ID" value="MBS4537047.1"/>
    <property type="molecule type" value="Genomic_DNA"/>
</dbReference>
<name>A0A942UYZ3_9FIRM</name>
<organism evidence="1 2">
    <name type="scientific">Anaeromonas frigoriresistens</name>
    <dbReference type="NCBI Taxonomy" id="2683708"/>
    <lineage>
        <taxon>Bacteria</taxon>
        <taxon>Bacillati</taxon>
        <taxon>Bacillota</taxon>
        <taxon>Tissierellia</taxon>
        <taxon>Tissierellales</taxon>
        <taxon>Thermohalobacteraceae</taxon>
        <taxon>Anaeromonas</taxon>
    </lineage>
</organism>
<proteinExistence type="predicted"/>
<evidence type="ECO:0000313" key="2">
    <source>
        <dbReference type="Proteomes" id="UP000724672"/>
    </source>
</evidence>
<comment type="caution">
    <text evidence="1">The sequence shown here is derived from an EMBL/GenBank/DDBJ whole genome shotgun (WGS) entry which is preliminary data.</text>
</comment>
<evidence type="ECO:0000313" key="1">
    <source>
        <dbReference type="EMBL" id="MBS4537047.1"/>
    </source>
</evidence>
<protein>
    <submittedName>
        <fullName evidence="1">Uncharacterized protein</fullName>
    </submittedName>
</protein>
<dbReference type="AlphaFoldDB" id="A0A942UYZ3"/>
<accession>A0A942UYZ3</accession>
<keyword evidence="2" id="KW-1185">Reference proteome</keyword>
<reference evidence="1" key="1">
    <citation type="submission" date="2019-12" db="EMBL/GenBank/DDBJ databases">
        <title>Clostridiaceae gen. nov. sp. nov., isolated from sediment in Xinjiang, China.</title>
        <authorList>
            <person name="Zhang R."/>
        </authorList>
    </citation>
    <scope>NUCLEOTIDE SEQUENCE</scope>
    <source>
        <strain evidence="1">D2Q-11</strain>
    </source>
</reference>
<sequence>MKYKKVLIIGLLFITVTILINLTDDKQTFSISSNRISEFNTNEMMSKLTRKLNIQNEEDIYITRMDVVSHGETEKFAGDYAFNISIEGNKISRIIWNMAVKRSSNNYENYGVIITKDKVTIHKSEDTNTIGDTEIKLVDAMDCIEKVTSENIINKWQNAHTYRFDITGIIDNENKLKNTKSTYIAKDDELFKYNENEELVDFENKVIDLSLMFFNNNGQGNGSTISILVNVDNDKYK</sequence>
<gene>
    <name evidence="1" type="ORF">GOQ27_01150</name>
</gene>